<dbReference type="InterPro" id="IPR050869">
    <property type="entry name" value="H3K4_H4K5_MeTrfase"/>
</dbReference>
<dbReference type="GO" id="GO:0005634">
    <property type="term" value="C:nucleus"/>
    <property type="evidence" value="ECO:0007669"/>
    <property type="project" value="TreeGrafter"/>
</dbReference>
<evidence type="ECO:0000259" key="2">
    <source>
        <dbReference type="PROSITE" id="PS50280"/>
    </source>
</evidence>
<dbReference type="InterPro" id="IPR001214">
    <property type="entry name" value="SET_dom"/>
</dbReference>
<proteinExistence type="predicted"/>
<dbReference type="CDD" id="cd20071">
    <property type="entry name" value="SET_SMYD"/>
    <property type="match status" value="1"/>
</dbReference>
<dbReference type="Proteomes" id="UP001438707">
    <property type="component" value="Unassembled WGS sequence"/>
</dbReference>
<dbReference type="Gene3D" id="2.170.270.10">
    <property type="entry name" value="SET domain"/>
    <property type="match status" value="1"/>
</dbReference>
<feature type="compositionally biased region" description="Basic and acidic residues" evidence="1">
    <location>
        <begin position="231"/>
        <end position="245"/>
    </location>
</feature>
<dbReference type="PROSITE" id="PS50280">
    <property type="entry name" value="SET"/>
    <property type="match status" value="1"/>
</dbReference>
<dbReference type="EMBL" id="JALJOS010000037">
    <property type="protein sequence ID" value="KAK9821478.1"/>
    <property type="molecule type" value="Genomic_DNA"/>
</dbReference>
<name>A0AAW1QJ70_9CHLO</name>
<dbReference type="PANTHER" id="PTHR12197">
    <property type="entry name" value="HISTONE-LYSINE N-METHYLTRANSFERASE SMYD"/>
    <property type="match status" value="1"/>
</dbReference>
<evidence type="ECO:0000256" key="1">
    <source>
        <dbReference type="SAM" id="MobiDB-lite"/>
    </source>
</evidence>
<reference evidence="3 4" key="1">
    <citation type="journal article" date="2024" name="Nat. Commun.">
        <title>Phylogenomics reveals the evolutionary origins of lichenization in chlorophyte algae.</title>
        <authorList>
            <person name="Puginier C."/>
            <person name="Libourel C."/>
            <person name="Otte J."/>
            <person name="Skaloud P."/>
            <person name="Haon M."/>
            <person name="Grisel S."/>
            <person name="Petersen M."/>
            <person name="Berrin J.G."/>
            <person name="Delaux P.M."/>
            <person name="Dal Grande F."/>
            <person name="Keller J."/>
        </authorList>
    </citation>
    <scope>NUCLEOTIDE SEQUENCE [LARGE SCALE GENOMIC DNA]</scope>
    <source>
        <strain evidence="3 4">SAG 2145</strain>
    </source>
</reference>
<evidence type="ECO:0000313" key="3">
    <source>
        <dbReference type="EMBL" id="KAK9821478.1"/>
    </source>
</evidence>
<dbReference type="SUPFAM" id="SSF82199">
    <property type="entry name" value="SET domain"/>
    <property type="match status" value="1"/>
</dbReference>
<protein>
    <recommendedName>
        <fullName evidence="2">SET domain-containing protein</fullName>
    </recommendedName>
</protein>
<gene>
    <name evidence="3" type="ORF">WJX74_000718</name>
</gene>
<dbReference type="InterPro" id="IPR046341">
    <property type="entry name" value="SET_dom_sf"/>
</dbReference>
<sequence>MRRIFTRQLFSRSTSGTRQLQTEAPAGIPQALFDLLEPSPLALSVLSGAGRALVSRRPIHQGQRLFQEWPLVCVPALSKQDKICHRCLAALGNDAQSAARPEVQTDGSTHSTHALCFCTPTCYAAAMQEYLPIYLASNLQQLEDECRRTQEHFPLLAAKLICSEALTQHSPAGTSAATSTLLAGQSSPRSSLMQGIDFLSYANTPPPYPEEWVSTYSLLIHGLRTAVSGHHSDRKLSRSPDDDLSHVSASNVVSRGPAPASSEGYVREAAQWALKHADMAWYARALGRFHVNSFRVDAPEGGGSSDSLMAAALAAIAGDQNQRSGSAVYLLASMFNHSCTPNADISFPVCNSQAVFTAARDIEPGEQVCISYINADLPVDVRRQQLQFAYGFDCGCPKCMEDLGTP</sequence>
<keyword evidence="4" id="KW-1185">Reference proteome</keyword>
<feature type="domain" description="SET" evidence="2">
    <location>
        <begin position="39"/>
        <end position="373"/>
    </location>
</feature>
<accession>A0AAW1QJ70</accession>
<dbReference type="Pfam" id="PF00856">
    <property type="entry name" value="SET"/>
    <property type="match status" value="1"/>
</dbReference>
<dbReference type="SMART" id="SM00317">
    <property type="entry name" value="SET"/>
    <property type="match status" value="1"/>
</dbReference>
<organism evidence="3 4">
    <name type="scientific">Apatococcus lobatus</name>
    <dbReference type="NCBI Taxonomy" id="904363"/>
    <lineage>
        <taxon>Eukaryota</taxon>
        <taxon>Viridiplantae</taxon>
        <taxon>Chlorophyta</taxon>
        <taxon>core chlorophytes</taxon>
        <taxon>Trebouxiophyceae</taxon>
        <taxon>Chlorellales</taxon>
        <taxon>Chlorellaceae</taxon>
        <taxon>Apatococcus</taxon>
    </lineage>
</organism>
<dbReference type="AlphaFoldDB" id="A0AAW1QJ70"/>
<comment type="caution">
    <text evidence="3">The sequence shown here is derived from an EMBL/GenBank/DDBJ whole genome shotgun (WGS) entry which is preliminary data.</text>
</comment>
<dbReference type="PANTHER" id="PTHR12197:SF251">
    <property type="entry name" value="EG:BACR7C10.4 PROTEIN"/>
    <property type="match status" value="1"/>
</dbReference>
<feature type="region of interest" description="Disordered" evidence="1">
    <location>
        <begin position="231"/>
        <end position="261"/>
    </location>
</feature>
<evidence type="ECO:0000313" key="4">
    <source>
        <dbReference type="Proteomes" id="UP001438707"/>
    </source>
</evidence>